<organism evidence="1 2">
    <name type="scientific">Jaapia argillacea MUCL 33604</name>
    <dbReference type="NCBI Taxonomy" id="933084"/>
    <lineage>
        <taxon>Eukaryota</taxon>
        <taxon>Fungi</taxon>
        <taxon>Dikarya</taxon>
        <taxon>Basidiomycota</taxon>
        <taxon>Agaricomycotina</taxon>
        <taxon>Agaricomycetes</taxon>
        <taxon>Agaricomycetidae</taxon>
        <taxon>Jaapiales</taxon>
        <taxon>Jaapiaceae</taxon>
        <taxon>Jaapia</taxon>
    </lineage>
</organism>
<name>A0A067PHY1_9AGAM</name>
<dbReference type="InParanoid" id="A0A067PHY1"/>
<dbReference type="Proteomes" id="UP000027265">
    <property type="component" value="Unassembled WGS sequence"/>
</dbReference>
<proteinExistence type="predicted"/>
<dbReference type="AlphaFoldDB" id="A0A067PHY1"/>
<protein>
    <submittedName>
        <fullName evidence="1">Uncharacterized protein</fullName>
    </submittedName>
</protein>
<sequence>MTNPISLLQLRHRALEEGQGASLGQTGRKEIEKVKEWFYNHGRKTKKKEDFQLTNKWTWRRVHAEEHKKELREKTEDKTGVQAGSQEYLGHLKRISAEVQAELTSEEIGRLMEIADQWNSEAPPVANQQKMAEEKIPSLSARTLPWSI</sequence>
<dbReference type="HOGENOM" id="CLU_1759084_0_0_1"/>
<keyword evidence="2" id="KW-1185">Reference proteome</keyword>
<evidence type="ECO:0000313" key="2">
    <source>
        <dbReference type="Proteomes" id="UP000027265"/>
    </source>
</evidence>
<evidence type="ECO:0000313" key="1">
    <source>
        <dbReference type="EMBL" id="KDQ50642.1"/>
    </source>
</evidence>
<accession>A0A067PHY1</accession>
<dbReference type="OrthoDB" id="3231544at2759"/>
<reference evidence="2" key="1">
    <citation type="journal article" date="2014" name="Proc. Natl. Acad. Sci. U.S.A.">
        <title>Extensive sampling of basidiomycete genomes demonstrates inadequacy of the white-rot/brown-rot paradigm for wood decay fungi.</title>
        <authorList>
            <person name="Riley R."/>
            <person name="Salamov A.A."/>
            <person name="Brown D.W."/>
            <person name="Nagy L.G."/>
            <person name="Floudas D."/>
            <person name="Held B.W."/>
            <person name="Levasseur A."/>
            <person name="Lombard V."/>
            <person name="Morin E."/>
            <person name="Otillar R."/>
            <person name="Lindquist E.A."/>
            <person name="Sun H."/>
            <person name="LaButti K.M."/>
            <person name="Schmutz J."/>
            <person name="Jabbour D."/>
            <person name="Luo H."/>
            <person name="Baker S.E."/>
            <person name="Pisabarro A.G."/>
            <person name="Walton J.D."/>
            <person name="Blanchette R.A."/>
            <person name="Henrissat B."/>
            <person name="Martin F."/>
            <person name="Cullen D."/>
            <person name="Hibbett D.S."/>
            <person name="Grigoriev I.V."/>
        </authorList>
    </citation>
    <scope>NUCLEOTIDE SEQUENCE [LARGE SCALE GENOMIC DNA]</scope>
    <source>
        <strain evidence="2">MUCL 33604</strain>
    </source>
</reference>
<gene>
    <name evidence="1" type="ORF">JAAARDRAFT_199776</name>
</gene>
<dbReference type="EMBL" id="KL197757">
    <property type="protein sequence ID" value="KDQ50642.1"/>
    <property type="molecule type" value="Genomic_DNA"/>
</dbReference>